<dbReference type="Proteomes" id="UP000886611">
    <property type="component" value="Unassembled WGS sequence"/>
</dbReference>
<dbReference type="InterPro" id="IPR036179">
    <property type="entry name" value="Ig-like_dom_sf"/>
</dbReference>
<gene>
    <name evidence="15" type="primary">Igdcc3</name>
    <name evidence="15" type="ORF">GTO96_0006297</name>
</gene>
<dbReference type="SUPFAM" id="SSF49265">
    <property type="entry name" value="Fibronectin type III"/>
    <property type="match status" value="1"/>
</dbReference>
<dbReference type="Gene3D" id="2.60.40.10">
    <property type="entry name" value="Immunoglobulins"/>
    <property type="match status" value="5"/>
</dbReference>
<keyword evidence="16" id="KW-1185">Reference proteome</keyword>
<feature type="domain" description="Ig-like" evidence="13">
    <location>
        <begin position="162"/>
        <end position="249"/>
    </location>
</feature>
<accession>A0A8X7XLW7</accession>
<keyword evidence="5" id="KW-0677">Repeat</keyword>
<reference evidence="15 16" key="1">
    <citation type="journal article" date="2021" name="Cell">
        <title>Tracing the genetic footprints of vertebrate landing in non-teleost ray-finned fishes.</title>
        <authorList>
            <person name="Bi X."/>
            <person name="Wang K."/>
            <person name="Yang L."/>
            <person name="Pan H."/>
            <person name="Jiang H."/>
            <person name="Wei Q."/>
            <person name="Fang M."/>
            <person name="Yu H."/>
            <person name="Zhu C."/>
            <person name="Cai Y."/>
            <person name="He Y."/>
            <person name="Gan X."/>
            <person name="Zeng H."/>
            <person name="Yu D."/>
            <person name="Zhu Y."/>
            <person name="Jiang H."/>
            <person name="Qiu Q."/>
            <person name="Yang H."/>
            <person name="Zhang Y.E."/>
            <person name="Wang W."/>
            <person name="Zhu M."/>
            <person name="He S."/>
            <person name="Zhang G."/>
        </authorList>
    </citation>
    <scope>NUCLEOTIDE SEQUENCE [LARGE SCALE GENOMIC DNA]</scope>
    <source>
        <strain evidence="15">Bchr_013</strain>
    </source>
</reference>
<keyword evidence="8" id="KW-1015">Disulfide bond</keyword>
<dbReference type="InterPro" id="IPR013783">
    <property type="entry name" value="Ig-like_fold"/>
</dbReference>
<keyword evidence="9" id="KW-0325">Glycoprotein</keyword>
<dbReference type="Pfam" id="PF13927">
    <property type="entry name" value="Ig_3"/>
    <property type="match status" value="1"/>
</dbReference>
<keyword evidence="7 11" id="KW-0472">Membrane</keyword>
<evidence type="ECO:0000256" key="8">
    <source>
        <dbReference type="ARBA" id="ARBA00023157"/>
    </source>
</evidence>
<keyword evidence="3 11" id="KW-0812">Transmembrane</keyword>
<feature type="domain" description="Fibronectin type-III" evidence="14">
    <location>
        <begin position="488"/>
        <end position="584"/>
    </location>
</feature>
<evidence type="ECO:0000256" key="2">
    <source>
        <dbReference type="ARBA" id="ARBA00009588"/>
    </source>
</evidence>
<dbReference type="InterPro" id="IPR036116">
    <property type="entry name" value="FN3_sf"/>
</dbReference>
<proteinExistence type="inferred from homology"/>
<feature type="domain" description="Ig-like" evidence="13">
    <location>
        <begin position="306"/>
        <end position="393"/>
    </location>
</feature>
<evidence type="ECO:0000256" key="3">
    <source>
        <dbReference type="ARBA" id="ARBA00022692"/>
    </source>
</evidence>
<keyword evidence="4 12" id="KW-0732">Signal</keyword>
<feature type="non-terminal residue" evidence="15">
    <location>
        <position position="1"/>
    </location>
</feature>
<dbReference type="GO" id="GO:0098609">
    <property type="term" value="P:cell-cell adhesion"/>
    <property type="evidence" value="ECO:0007669"/>
    <property type="project" value="TreeGrafter"/>
</dbReference>
<dbReference type="SMART" id="SM00060">
    <property type="entry name" value="FN3"/>
    <property type="match status" value="2"/>
</dbReference>
<evidence type="ECO:0000256" key="6">
    <source>
        <dbReference type="ARBA" id="ARBA00022989"/>
    </source>
</evidence>
<evidence type="ECO:0000256" key="4">
    <source>
        <dbReference type="ARBA" id="ARBA00022729"/>
    </source>
</evidence>
<comment type="subcellular location">
    <subcellularLocation>
        <location evidence="1">Membrane</location>
        <topology evidence="1">Single-pass membrane protein</topology>
    </subcellularLocation>
</comment>
<feature type="signal peptide" evidence="12">
    <location>
        <begin position="1"/>
        <end position="24"/>
    </location>
</feature>
<dbReference type="GO" id="GO:0016020">
    <property type="term" value="C:membrane"/>
    <property type="evidence" value="ECO:0007669"/>
    <property type="project" value="UniProtKB-SubCell"/>
</dbReference>
<comment type="similarity">
    <text evidence="2">Belongs to the immunoglobulin superfamily. DCC family.</text>
</comment>
<evidence type="ECO:0000256" key="1">
    <source>
        <dbReference type="ARBA" id="ARBA00004167"/>
    </source>
</evidence>
<feature type="domain" description="Fibronectin type-III" evidence="14">
    <location>
        <begin position="403"/>
        <end position="487"/>
    </location>
</feature>
<dbReference type="EMBL" id="JAATIS010000094">
    <property type="protein sequence ID" value="KAG2470526.1"/>
    <property type="molecule type" value="Genomic_DNA"/>
</dbReference>
<evidence type="ECO:0000256" key="7">
    <source>
        <dbReference type="ARBA" id="ARBA00023136"/>
    </source>
</evidence>
<dbReference type="PANTHER" id="PTHR44170:SF20">
    <property type="entry name" value="IMMUNOGLOBULIN SUPERFAMILY DCC SUBCLASS MEMBER 3"/>
    <property type="match status" value="1"/>
</dbReference>
<evidence type="ECO:0000256" key="11">
    <source>
        <dbReference type="SAM" id="Phobius"/>
    </source>
</evidence>
<dbReference type="FunFam" id="2.60.40.10:FF:000930">
    <property type="entry name" value="immunoglobulin superfamily DCC subclass member 3"/>
    <property type="match status" value="1"/>
</dbReference>
<sequence>MAVGPGRVLPLPLLLLLLVPGESARDSGQEGLRMLRRVCVWCVRRQEKLRCALMLFLYTGHSAELAFFIEPSDVIAVQEQPLMLTCQVDGIQPITTTWRRNGALLLDSENNFMLPNGSLVIVKFQKTKPDGSSDEGDYECVAQNHFGLLVSRKAKLLAATMGDFQVHPQSILVEEGDVGRFQCQIHGLPEPVISWEKNGAPVNPADKRYTLLPTGVLQISGIRVEDSGVFCCVARNIANVKRSLEASLTVSDGRPIGVEGIQVLGSGNLMITDLSVQHSGVYVCAANKPGTRVRRTAQGRLVVQAPAEFVQSPQSISRPLGTTALFTCLAQGEPLPQITWLKNGQVLQPSSHVKLKNNNSTLVIYGISQEDEAIYQCIAENSAGSTQASAHLTVLLSDGLPGPPQDVRAVAVSANTIQVSWNEPLHNTQDIIDPFEMEYQEAVGKGTFQQLVGDLEPSSSYSFYVKAYSSRGASKPSDLAVAKTLGEVPASPTLFIKVLNSTSIQAMWEASSRLGTHSGFKLYYRKLHASRFIGPMLVPSNVTTLNLTQLDRFGVYEVKLLAYNQYGDGNSTVRFVSLRETGNHAVLNSPCECGKDEQDRTTTPGIVIGIHIGVTCIVFCVIFIMFGYRGRLVMCSHAPNHMPANHASQNHSPVHTGVAVSNRMLGECNDSSSPEKSSKNKELQRLFPEAAVQGPMGVHTPYGGAYHFRRGTVQPDSSCTQRWVISLVLSDSVHSQVLVVSTTSLQGGCRVSQDSKLPQPA</sequence>
<dbReference type="PROSITE" id="PS50835">
    <property type="entry name" value="IG_LIKE"/>
    <property type="match status" value="3"/>
</dbReference>
<protein>
    <submittedName>
        <fullName evidence="15">IGDC3 protein</fullName>
    </submittedName>
</protein>
<evidence type="ECO:0000256" key="12">
    <source>
        <dbReference type="SAM" id="SignalP"/>
    </source>
</evidence>
<dbReference type="Pfam" id="PF00041">
    <property type="entry name" value="fn3"/>
    <property type="match status" value="1"/>
</dbReference>
<keyword evidence="10" id="KW-0393">Immunoglobulin domain</keyword>
<dbReference type="CDD" id="cd00063">
    <property type="entry name" value="FN3"/>
    <property type="match status" value="2"/>
</dbReference>
<dbReference type="InterPro" id="IPR003598">
    <property type="entry name" value="Ig_sub2"/>
</dbReference>
<dbReference type="FunFam" id="2.60.40.10:FF:000189">
    <property type="entry name" value="Neogenin isoform 3"/>
    <property type="match status" value="1"/>
</dbReference>
<evidence type="ECO:0000256" key="10">
    <source>
        <dbReference type="ARBA" id="ARBA00023319"/>
    </source>
</evidence>
<evidence type="ECO:0000259" key="14">
    <source>
        <dbReference type="PROSITE" id="PS50853"/>
    </source>
</evidence>
<evidence type="ECO:0000313" key="16">
    <source>
        <dbReference type="Proteomes" id="UP000886611"/>
    </source>
</evidence>
<dbReference type="PROSITE" id="PS50853">
    <property type="entry name" value="FN3"/>
    <property type="match status" value="2"/>
</dbReference>
<dbReference type="InterPro" id="IPR013098">
    <property type="entry name" value="Ig_I-set"/>
</dbReference>
<dbReference type="InterPro" id="IPR007110">
    <property type="entry name" value="Ig-like_dom"/>
</dbReference>
<dbReference type="InterPro" id="IPR003599">
    <property type="entry name" value="Ig_sub"/>
</dbReference>
<organism evidence="15 16">
    <name type="scientific">Polypterus senegalus</name>
    <name type="common">Senegal bichir</name>
    <dbReference type="NCBI Taxonomy" id="55291"/>
    <lineage>
        <taxon>Eukaryota</taxon>
        <taxon>Metazoa</taxon>
        <taxon>Chordata</taxon>
        <taxon>Craniata</taxon>
        <taxon>Vertebrata</taxon>
        <taxon>Euteleostomi</taxon>
        <taxon>Actinopterygii</taxon>
        <taxon>Polypteriformes</taxon>
        <taxon>Polypteridae</taxon>
        <taxon>Polypterus</taxon>
    </lineage>
</organism>
<feature type="transmembrane region" description="Helical" evidence="11">
    <location>
        <begin position="606"/>
        <end position="628"/>
    </location>
</feature>
<keyword evidence="6 11" id="KW-1133">Transmembrane helix</keyword>
<dbReference type="SUPFAM" id="SSF48726">
    <property type="entry name" value="Immunoglobulin"/>
    <property type="match status" value="3"/>
</dbReference>
<dbReference type="FunFam" id="2.60.40.10:FF:000299">
    <property type="entry name" value="protogenin isoform X2"/>
    <property type="match status" value="1"/>
</dbReference>
<name>A0A8X7XLW7_POLSE</name>
<dbReference type="SMART" id="SM00409">
    <property type="entry name" value="IG"/>
    <property type="match status" value="3"/>
</dbReference>
<dbReference type="AlphaFoldDB" id="A0A8X7XLW7"/>
<evidence type="ECO:0000256" key="9">
    <source>
        <dbReference type="ARBA" id="ARBA00023180"/>
    </source>
</evidence>
<feature type="chain" id="PRO_5036479256" evidence="12">
    <location>
        <begin position="25"/>
        <end position="761"/>
    </location>
</feature>
<evidence type="ECO:0000259" key="13">
    <source>
        <dbReference type="PROSITE" id="PS50835"/>
    </source>
</evidence>
<evidence type="ECO:0000313" key="15">
    <source>
        <dbReference type="EMBL" id="KAG2470526.1"/>
    </source>
</evidence>
<feature type="domain" description="Ig-like" evidence="13">
    <location>
        <begin position="63"/>
        <end position="158"/>
    </location>
</feature>
<comment type="caution">
    <text evidence="15">The sequence shown here is derived from an EMBL/GenBank/DDBJ whole genome shotgun (WGS) entry which is preliminary data.</text>
</comment>
<dbReference type="InterPro" id="IPR003961">
    <property type="entry name" value="FN3_dom"/>
</dbReference>
<dbReference type="PANTHER" id="PTHR44170">
    <property type="entry name" value="PROTEIN SIDEKICK"/>
    <property type="match status" value="1"/>
</dbReference>
<dbReference type="SMART" id="SM00408">
    <property type="entry name" value="IGc2"/>
    <property type="match status" value="3"/>
</dbReference>
<dbReference type="Pfam" id="PF07679">
    <property type="entry name" value="I-set"/>
    <property type="match status" value="2"/>
</dbReference>
<feature type="non-terminal residue" evidence="15">
    <location>
        <position position="761"/>
    </location>
</feature>
<evidence type="ECO:0000256" key="5">
    <source>
        <dbReference type="ARBA" id="ARBA00022737"/>
    </source>
</evidence>